<evidence type="ECO:0000313" key="2">
    <source>
        <dbReference type="Proteomes" id="UP001154252"/>
    </source>
</evidence>
<keyword evidence="2" id="KW-1185">Reference proteome</keyword>
<evidence type="ECO:0000313" key="1">
    <source>
        <dbReference type="EMBL" id="CAG8885804.1"/>
    </source>
</evidence>
<reference evidence="1" key="1">
    <citation type="submission" date="2021-07" db="EMBL/GenBank/DDBJ databases">
        <authorList>
            <person name="Branca A.L. A."/>
        </authorList>
    </citation>
    <scope>NUCLEOTIDE SEQUENCE</scope>
</reference>
<dbReference type="AlphaFoldDB" id="A0A9W4K6X8"/>
<proteinExistence type="predicted"/>
<comment type="caution">
    <text evidence="1">The sequence shown here is derived from an EMBL/GenBank/DDBJ whole genome shotgun (WGS) entry which is preliminary data.</text>
</comment>
<protein>
    <submittedName>
        <fullName evidence="1">Uncharacterized protein</fullName>
    </submittedName>
</protein>
<dbReference type="OrthoDB" id="4289430at2759"/>
<dbReference type="EMBL" id="CAJVRC010000835">
    <property type="protein sequence ID" value="CAG8885804.1"/>
    <property type="molecule type" value="Genomic_DNA"/>
</dbReference>
<gene>
    <name evidence="1" type="ORF">PEGY_LOCUS612</name>
</gene>
<sequence>MMPSYQASVFQSSQLEHGRRFHFRDPHNSQPGWIWGTVTLPDTMGVGTDDREIILHICDTIAAGLVSWGYRAMHGLGNYSVSFPIKVETPEQNLERLMALIDYAALWWVSFIRDGNVSIDKHMLFRARQPPPDRDDQLLEVPLHWDKPKYTVLNPWSAITVLG</sequence>
<organism evidence="1 2">
    <name type="scientific">Penicillium egyptiacum</name>
    <dbReference type="NCBI Taxonomy" id="1303716"/>
    <lineage>
        <taxon>Eukaryota</taxon>
        <taxon>Fungi</taxon>
        <taxon>Dikarya</taxon>
        <taxon>Ascomycota</taxon>
        <taxon>Pezizomycotina</taxon>
        <taxon>Eurotiomycetes</taxon>
        <taxon>Eurotiomycetidae</taxon>
        <taxon>Eurotiales</taxon>
        <taxon>Aspergillaceae</taxon>
        <taxon>Penicillium</taxon>
    </lineage>
</organism>
<name>A0A9W4K6X8_9EURO</name>
<accession>A0A9W4K6X8</accession>
<dbReference type="Proteomes" id="UP001154252">
    <property type="component" value="Unassembled WGS sequence"/>
</dbReference>